<proteinExistence type="predicted"/>
<dbReference type="EMBL" id="CP036426">
    <property type="protein sequence ID" value="QDV37432.1"/>
    <property type="molecule type" value="Genomic_DNA"/>
</dbReference>
<dbReference type="AlphaFoldDB" id="A0A518H9A8"/>
<sequence>MPTLYLDRTFELSPDGDTPTVVCEPRRSVSRGWCARITLDPVDPYGLWRRVYLESWTARQPERLVELRVFEGLGPGIYEANSTRTSKKSRSVYFRVGPAGDITILGTDGQQDVVIAQLNGMTAGELEAARASSPGPDGLPRLQGTPKQVAQALIYRGYVLDFVMKAGDPRLVDRVLAIRDASWFFAGINRTIDALRHELLGRGPEVPPRNTSLMDLRGLKGQNSSVS</sequence>
<name>A0A518H9A8_9BACT</name>
<accession>A0A518H9A8</accession>
<organism evidence="1 2">
    <name type="scientific">Tautonia plasticadhaerens</name>
    <dbReference type="NCBI Taxonomy" id="2527974"/>
    <lineage>
        <taxon>Bacteria</taxon>
        <taxon>Pseudomonadati</taxon>
        <taxon>Planctomycetota</taxon>
        <taxon>Planctomycetia</taxon>
        <taxon>Isosphaerales</taxon>
        <taxon>Isosphaeraceae</taxon>
        <taxon>Tautonia</taxon>
    </lineage>
</organism>
<keyword evidence="2" id="KW-1185">Reference proteome</keyword>
<dbReference type="KEGG" id="tpla:ElP_53710"/>
<reference evidence="1 2" key="1">
    <citation type="submission" date="2019-02" db="EMBL/GenBank/DDBJ databases">
        <title>Deep-cultivation of Planctomycetes and their phenomic and genomic characterization uncovers novel biology.</title>
        <authorList>
            <person name="Wiegand S."/>
            <person name="Jogler M."/>
            <person name="Boedeker C."/>
            <person name="Pinto D."/>
            <person name="Vollmers J."/>
            <person name="Rivas-Marin E."/>
            <person name="Kohn T."/>
            <person name="Peeters S.H."/>
            <person name="Heuer A."/>
            <person name="Rast P."/>
            <person name="Oberbeckmann S."/>
            <person name="Bunk B."/>
            <person name="Jeske O."/>
            <person name="Meyerdierks A."/>
            <person name="Storesund J.E."/>
            <person name="Kallscheuer N."/>
            <person name="Luecker S."/>
            <person name="Lage O.M."/>
            <person name="Pohl T."/>
            <person name="Merkel B.J."/>
            <person name="Hornburger P."/>
            <person name="Mueller R.-W."/>
            <person name="Bruemmer F."/>
            <person name="Labrenz M."/>
            <person name="Spormann A.M."/>
            <person name="Op den Camp H."/>
            <person name="Overmann J."/>
            <person name="Amann R."/>
            <person name="Jetten M.S.M."/>
            <person name="Mascher T."/>
            <person name="Medema M.H."/>
            <person name="Devos D.P."/>
            <person name="Kaster A.-K."/>
            <person name="Ovreas L."/>
            <person name="Rohde M."/>
            <person name="Galperin M.Y."/>
            <person name="Jogler C."/>
        </authorList>
    </citation>
    <scope>NUCLEOTIDE SEQUENCE [LARGE SCALE GENOMIC DNA]</scope>
    <source>
        <strain evidence="1 2">ElP</strain>
    </source>
</reference>
<protein>
    <submittedName>
        <fullName evidence="1">Uncharacterized protein</fullName>
    </submittedName>
</protein>
<evidence type="ECO:0000313" key="1">
    <source>
        <dbReference type="EMBL" id="QDV37432.1"/>
    </source>
</evidence>
<gene>
    <name evidence="1" type="ORF">ElP_53710</name>
</gene>
<dbReference type="Proteomes" id="UP000317835">
    <property type="component" value="Chromosome"/>
</dbReference>
<evidence type="ECO:0000313" key="2">
    <source>
        <dbReference type="Proteomes" id="UP000317835"/>
    </source>
</evidence>
<dbReference type="RefSeq" id="WP_145275238.1">
    <property type="nucleotide sequence ID" value="NZ_CP036426.1"/>
</dbReference>